<evidence type="ECO:0000313" key="2">
    <source>
        <dbReference type="Proteomes" id="UP000186806"/>
    </source>
</evidence>
<sequence>MMSNIRGFDELQKKLKGMADGAKVLEGEQQISIPDLLTKDFVSEHTKFRDAQQIFDESGFEINNAEDFKAIPDADWDKYIAQISDFESWSEMLKAATAEYVKRKMGL</sequence>
<organism evidence="1 2">
    <name type="scientific">Chromohalobacter japonicus</name>
    <dbReference type="NCBI Taxonomy" id="223900"/>
    <lineage>
        <taxon>Bacteria</taxon>
        <taxon>Pseudomonadati</taxon>
        <taxon>Pseudomonadota</taxon>
        <taxon>Gammaproteobacteria</taxon>
        <taxon>Oceanospirillales</taxon>
        <taxon>Halomonadaceae</taxon>
        <taxon>Chromohalobacter</taxon>
    </lineage>
</organism>
<dbReference type="EMBL" id="MSDQ01000006">
    <property type="protein sequence ID" value="OLO12775.1"/>
    <property type="molecule type" value="Genomic_DNA"/>
</dbReference>
<evidence type="ECO:0000313" key="1">
    <source>
        <dbReference type="EMBL" id="OLO12775.1"/>
    </source>
</evidence>
<protein>
    <submittedName>
        <fullName evidence="1">Uncharacterized protein</fullName>
    </submittedName>
</protein>
<comment type="caution">
    <text evidence="1">The sequence shown here is derived from an EMBL/GenBank/DDBJ whole genome shotgun (WGS) entry which is preliminary data.</text>
</comment>
<gene>
    <name evidence="1" type="ORF">BTW10_04030</name>
</gene>
<keyword evidence="2" id="KW-1185">Reference proteome</keyword>
<dbReference type="AlphaFoldDB" id="A0A1Q8TGK2"/>
<reference evidence="1 2" key="1">
    <citation type="submission" date="2016-12" db="EMBL/GenBank/DDBJ databases">
        <title>Draft genome sequences of strains Salinicola socius SMB35, Salinicola sp. MH3R3-1 and Chromohalobacter sp. SMB17 from the Verkhnekamsk potash mining region of Russia.</title>
        <authorList>
            <person name="Mavrodi D.V."/>
            <person name="Olsson B.E."/>
            <person name="Korsakova E.S."/>
            <person name="Pyankova A."/>
            <person name="Mavrodi O.V."/>
            <person name="Plotnikova E.G."/>
        </authorList>
    </citation>
    <scope>NUCLEOTIDE SEQUENCE [LARGE SCALE GENOMIC DNA]</scope>
    <source>
        <strain evidence="1 2">SMB17</strain>
    </source>
</reference>
<accession>A0A1Q8TGK2</accession>
<name>A0A1Q8TGK2_9GAMM</name>
<dbReference type="Proteomes" id="UP000186806">
    <property type="component" value="Unassembled WGS sequence"/>
</dbReference>
<proteinExistence type="predicted"/>